<dbReference type="EMBL" id="CP126114">
    <property type="protein sequence ID" value="WHY86817.1"/>
    <property type="molecule type" value="Genomic_DNA"/>
</dbReference>
<evidence type="ECO:0000313" key="4">
    <source>
        <dbReference type="Proteomes" id="UP001178288"/>
    </source>
</evidence>
<dbReference type="InterPro" id="IPR001387">
    <property type="entry name" value="Cro/C1-type_HTH"/>
</dbReference>
<evidence type="ECO:0000313" key="3">
    <source>
        <dbReference type="EMBL" id="WHY86817.1"/>
    </source>
</evidence>
<evidence type="ECO:0000256" key="1">
    <source>
        <dbReference type="ARBA" id="ARBA00023125"/>
    </source>
</evidence>
<dbReference type="SUPFAM" id="SSF47413">
    <property type="entry name" value="lambda repressor-like DNA-binding domains"/>
    <property type="match status" value="1"/>
</dbReference>
<dbReference type="RefSeq" id="WP_066095698.1">
    <property type="nucleotide sequence ID" value="NZ_CP126114.1"/>
</dbReference>
<dbReference type="Proteomes" id="UP001178288">
    <property type="component" value="Chromosome"/>
</dbReference>
<evidence type="ECO:0000259" key="2">
    <source>
        <dbReference type="PROSITE" id="PS50943"/>
    </source>
</evidence>
<dbReference type="AlphaFoldDB" id="A0AA95SBE9"/>
<reference evidence="3" key="1">
    <citation type="submission" date="2023-05" db="EMBL/GenBank/DDBJ databases">
        <title>Comparative genomics of Bacillaceae isolates and their secondary metabolite potential.</title>
        <authorList>
            <person name="Song L."/>
            <person name="Nielsen L.J."/>
            <person name="Mohite O."/>
            <person name="Xu X."/>
            <person name="Weber T."/>
            <person name="Kovacs A.T."/>
        </authorList>
    </citation>
    <scope>NUCLEOTIDE SEQUENCE</scope>
    <source>
        <strain evidence="3">XLM17</strain>
    </source>
</reference>
<dbReference type="InterPro" id="IPR010982">
    <property type="entry name" value="Lambda_DNA-bd_dom_sf"/>
</dbReference>
<protein>
    <submittedName>
        <fullName evidence="3">Helix-turn-helix transcriptional regulator</fullName>
    </submittedName>
</protein>
<gene>
    <name evidence="3" type="ORF">QNH39_02775</name>
</gene>
<sequence>MTLGEKVKEFRKRAGLSQEQLADKLCVSRQAITKWENDRGIPDINNLQCIAKLFDVSIDSLVNSPKDITTIVIKEDIDIETYQKNGKFRSKYDAVVKEKYPNAKAIYPLIRRKKLNLAQEIVDFIIQPGVLQVADSFNDMSSYYLVEINNKQLLVRITKTFIEGKELNIKFDGKKCIIDDNLFKKAAYTI</sequence>
<dbReference type="PANTHER" id="PTHR46558">
    <property type="entry name" value="TRACRIPTIONAL REGULATORY PROTEIN-RELATED-RELATED"/>
    <property type="match status" value="1"/>
</dbReference>
<dbReference type="PANTHER" id="PTHR46558:SF15">
    <property type="entry name" value="HELIX-TURN-HELIX DOMAIN PROTEIN"/>
    <property type="match status" value="1"/>
</dbReference>
<dbReference type="GO" id="GO:0003677">
    <property type="term" value="F:DNA binding"/>
    <property type="evidence" value="ECO:0007669"/>
    <property type="project" value="UniProtKB-KW"/>
</dbReference>
<dbReference type="SMART" id="SM00530">
    <property type="entry name" value="HTH_XRE"/>
    <property type="match status" value="1"/>
</dbReference>
<dbReference type="CDD" id="cd00093">
    <property type="entry name" value="HTH_XRE"/>
    <property type="match status" value="1"/>
</dbReference>
<accession>A0AA95SBE9</accession>
<dbReference type="Gene3D" id="1.10.260.40">
    <property type="entry name" value="lambda repressor-like DNA-binding domains"/>
    <property type="match status" value="1"/>
</dbReference>
<feature type="domain" description="HTH cro/C1-type" evidence="2">
    <location>
        <begin position="7"/>
        <end position="61"/>
    </location>
</feature>
<keyword evidence="4" id="KW-1185">Reference proteome</keyword>
<dbReference type="Pfam" id="PF01381">
    <property type="entry name" value="HTH_3"/>
    <property type="match status" value="1"/>
</dbReference>
<keyword evidence="1" id="KW-0238">DNA-binding</keyword>
<organism evidence="3 4">
    <name type="scientific">Neobacillus novalis</name>
    <dbReference type="NCBI Taxonomy" id="220687"/>
    <lineage>
        <taxon>Bacteria</taxon>
        <taxon>Bacillati</taxon>
        <taxon>Bacillota</taxon>
        <taxon>Bacilli</taxon>
        <taxon>Bacillales</taxon>
        <taxon>Bacillaceae</taxon>
        <taxon>Neobacillus</taxon>
    </lineage>
</organism>
<dbReference type="PROSITE" id="PS50943">
    <property type="entry name" value="HTH_CROC1"/>
    <property type="match status" value="1"/>
</dbReference>
<name>A0AA95SBE9_9BACI</name>
<dbReference type="KEGG" id="nnv:QNH39_02775"/>
<proteinExistence type="predicted"/>